<dbReference type="InterPro" id="IPR011009">
    <property type="entry name" value="Kinase-like_dom_sf"/>
</dbReference>
<sequence>MKFSSQWNFGKKIARKPRLHSKMQSFYANQSPMTVLMKTMKGERPQKADYPNPILDGEMWSLLESCWELDPAGRPNIDEVVQTVKAIHAARNSR</sequence>
<gene>
    <name evidence="1" type="ORF">BOTBODRAFT_174965</name>
</gene>
<evidence type="ECO:0000313" key="1">
    <source>
        <dbReference type="EMBL" id="KDQ14165.1"/>
    </source>
</evidence>
<organism evidence="1 2">
    <name type="scientific">Botryobasidium botryosum (strain FD-172 SS1)</name>
    <dbReference type="NCBI Taxonomy" id="930990"/>
    <lineage>
        <taxon>Eukaryota</taxon>
        <taxon>Fungi</taxon>
        <taxon>Dikarya</taxon>
        <taxon>Basidiomycota</taxon>
        <taxon>Agaricomycotina</taxon>
        <taxon>Agaricomycetes</taxon>
        <taxon>Cantharellales</taxon>
        <taxon>Botryobasidiaceae</taxon>
        <taxon>Botryobasidium</taxon>
    </lineage>
</organism>
<dbReference type="Proteomes" id="UP000027195">
    <property type="component" value="Unassembled WGS sequence"/>
</dbReference>
<dbReference type="AlphaFoldDB" id="A0A067MHG6"/>
<dbReference type="Gene3D" id="1.10.510.10">
    <property type="entry name" value="Transferase(Phosphotransferase) domain 1"/>
    <property type="match status" value="1"/>
</dbReference>
<evidence type="ECO:0008006" key="3">
    <source>
        <dbReference type="Google" id="ProtNLM"/>
    </source>
</evidence>
<dbReference type="EMBL" id="KL198039">
    <property type="protein sequence ID" value="KDQ14165.1"/>
    <property type="molecule type" value="Genomic_DNA"/>
</dbReference>
<evidence type="ECO:0000313" key="2">
    <source>
        <dbReference type="Proteomes" id="UP000027195"/>
    </source>
</evidence>
<dbReference type="OrthoDB" id="5966500at2759"/>
<keyword evidence="2" id="KW-1185">Reference proteome</keyword>
<dbReference type="SUPFAM" id="SSF56112">
    <property type="entry name" value="Protein kinase-like (PK-like)"/>
    <property type="match status" value="1"/>
</dbReference>
<reference evidence="2" key="1">
    <citation type="journal article" date="2014" name="Proc. Natl. Acad. Sci. U.S.A.">
        <title>Extensive sampling of basidiomycete genomes demonstrates inadequacy of the white-rot/brown-rot paradigm for wood decay fungi.</title>
        <authorList>
            <person name="Riley R."/>
            <person name="Salamov A.A."/>
            <person name="Brown D.W."/>
            <person name="Nagy L.G."/>
            <person name="Floudas D."/>
            <person name="Held B.W."/>
            <person name="Levasseur A."/>
            <person name="Lombard V."/>
            <person name="Morin E."/>
            <person name="Otillar R."/>
            <person name="Lindquist E.A."/>
            <person name="Sun H."/>
            <person name="LaButti K.M."/>
            <person name="Schmutz J."/>
            <person name="Jabbour D."/>
            <person name="Luo H."/>
            <person name="Baker S.E."/>
            <person name="Pisabarro A.G."/>
            <person name="Walton J.D."/>
            <person name="Blanchette R.A."/>
            <person name="Henrissat B."/>
            <person name="Martin F."/>
            <person name="Cullen D."/>
            <person name="Hibbett D.S."/>
            <person name="Grigoriev I.V."/>
        </authorList>
    </citation>
    <scope>NUCLEOTIDE SEQUENCE [LARGE SCALE GENOMIC DNA]</scope>
    <source>
        <strain evidence="2">FD-172 SS1</strain>
    </source>
</reference>
<name>A0A067MHG6_BOTB1</name>
<dbReference type="HOGENOM" id="CLU_2385857_0_0_1"/>
<protein>
    <recommendedName>
        <fullName evidence="3">Serine-threonine/tyrosine-protein kinase catalytic domain-containing protein</fullName>
    </recommendedName>
</protein>
<accession>A0A067MHG6</accession>
<dbReference type="InParanoid" id="A0A067MHG6"/>
<proteinExistence type="predicted"/>